<reference evidence="1 2" key="1">
    <citation type="journal article" date="2013" name="Genome Announc.">
        <title>Genome Sequence of the Pyrene- and Fluoranthene-Degrading Bacterium Cycloclasticus sp. Strain PY97M.</title>
        <authorList>
            <person name="Cui Z."/>
            <person name="Xu G."/>
            <person name="Li Q."/>
            <person name="Gao W."/>
            <person name="Zheng L."/>
        </authorList>
    </citation>
    <scope>NUCLEOTIDE SEQUENCE [LARGE SCALE GENOMIC DNA]</scope>
    <source>
        <strain evidence="1 2">PY97M</strain>
    </source>
</reference>
<evidence type="ECO:0000313" key="2">
    <source>
        <dbReference type="Proteomes" id="UP000015462"/>
    </source>
</evidence>
<evidence type="ECO:0000313" key="1">
    <source>
        <dbReference type="EMBL" id="EPD13206.1"/>
    </source>
</evidence>
<proteinExistence type="predicted"/>
<dbReference type="Proteomes" id="UP000015462">
    <property type="component" value="Unassembled WGS sequence"/>
</dbReference>
<dbReference type="EMBL" id="ASHL01000004">
    <property type="protein sequence ID" value="EPD13206.1"/>
    <property type="molecule type" value="Genomic_DNA"/>
</dbReference>
<dbReference type="AlphaFoldDB" id="A0AB33Z195"/>
<accession>A0AB33Z195</accession>
<name>A0AB33Z195_9GAMM</name>
<comment type="caution">
    <text evidence="1">The sequence shown here is derived from an EMBL/GenBank/DDBJ whole genome shotgun (WGS) entry which is preliminary data.</text>
</comment>
<gene>
    <name evidence="1" type="ORF">L196_06175</name>
</gene>
<protein>
    <submittedName>
        <fullName evidence="1">Uncharacterized protein</fullName>
    </submittedName>
</protein>
<sequence length="104" mass="11944">MQYVEIELTQGNINNDHLYLSSITEFFPSDSFGGSNSQDIAPVLLEVHFGINKPVITDIAGDKNIFRKRSWVKEFFKTHNMTAGDKVIIESTGRHRYHVYPKRS</sequence>
<organism evidence="1 2">
    <name type="scientific">Cycloclasticus pugetii</name>
    <dbReference type="NCBI Taxonomy" id="34068"/>
    <lineage>
        <taxon>Bacteria</taxon>
        <taxon>Pseudomonadati</taxon>
        <taxon>Pseudomonadota</taxon>
        <taxon>Gammaproteobacteria</taxon>
        <taxon>Thiotrichales</taxon>
        <taxon>Piscirickettsiaceae</taxon>
        <taxon>Cycloclasticus</taxon>
    </lineage>
</organism>
<dbReference type="RefSeq" id="WP_016390343.1">
    <property type="nucleotide sequence ID" value="NZ_KE646807.1"/>
</dbReference>
<keyword evidence="2" id="KW-1185">Reference proteome</keyword>